<dbReference type="EMBL" id="AP025523">
    <property type="protein sequence ID" value="BDE06924.1"/>
    <property type="molecule type" value="Genomic_DNA"/>
</dbReference>
<proteinExistence type="predicted"/>
<dbReference type="GO" id="GO:0035312">
    <property type="term" value="F:5'-3' DNA exonuclease activity"/>
    <property type="evidence" value="ECO:0007669"/>
    <property type="project" value="TreeGrafter"/>
</dbReference>
<dbReference type="GO" id="GO:0004534">
    <property type="term" value="F:5'-3' RNA exonuclease activity"/>
    <property type="evidence" value="ECO:0007669"/>
    <property type="project" value="TreeGrafter"/>
</dbReference>
<sequence length="269" mass="28915">MTVDFHSHTRESDGTLTPRELVGMMKARGVSWFSITDHDTTRAYEAVDAPGQHVIPGIEINTTWDGSDVHILGYGIPTGPSPLAETLARNRTHRRARVDAMVRGLNAAGYPLTVEQVLAQSDGGHALGRPHVAKALVLHGMVPDIETAFRTLLSRGTPGYAPSTHITPFEAIDVVRACGGVAVLAHPGRLRDDAIVDDLVAAGLAGIEVFYPTHTTQQTAHYRAAAARANLVMTAGSDFHDVRWNARGVGVDVDPSDVRPFLELVAERV</sequence>
<dbReference type="Gene3D" id="3.20.20.140">
    <property type="entry name" value="Metal-dependent hydrolases"/>
    <property type="match status" value="1"/>
</dbReference>
<dbReference type="KEGG" id="vab:WPS_22000"/>
<keyword evidence="3" id="KW-1185">Reference proteome</keyword>
<dbReference type="InterPro" id="IPR052018">
    <property type="entry name" value="PHP_domain"/>
</dbReference>
<feature type="domain" description="Polymerase/histidinol phosphatase N-terminal" evidence="1">
    <location>
        <begin position="3"/>
        <end position="64"/>
    </location>
</feature>
<evidence type="ECO:0000313" key="3">
    <source>
        <dbReference type="Proteomes" id="UP001317532"/>
    </source>
</evidence>
<protein>
    <submittedName>
        <fullName evidence="2">PHP-like protein</fullName>
    </submittedName>
</protein>
<dbReference type="Gene3D" id="1.10.150.650">
    <property type="match status" value="1"/>
</dbReference>
<gene>
    <name evidence="2" type="ORF">WPS_22000</name>
</gene>
<reference evidence="2 3" key="1">
    <citation type="journal article" date="2022" name="ISME Commun">
        <title>Vulcanimicrobium alpinus gen. nov. sp. nov., the first cultivated representative of the candidate phylum 'Eremiobacterota', is a metabolically versatile aerobic anoxygenic phototroph.</title>
        <authorList>
            <person name="Yabe S."/>
            <person name="Muto K."/>
            <person name="Abe K."/>
            <person name="Yokota A."/>
            <person name="Staudigel H."/>
            <person name="Tebo B.M."/>
        </authorList>
    </citation>
    <scope>NUCLEOTIDE SEQUENCE [LARGE SCALE GENOMIC DNA]</scope>
    <source>
        <strain evidence="2 3">WC8-2</strain>
    </source>
</reference>
<evidence type="ECO:0000313" key="2">
    <source>
        <dbReference type="EMBL" id="BDE06924.1"/>
    </source>
</evidence>
<dbReference type="SMART" id="SM00481">
    <property type="entry name" value="POLIIIAc"/>
    <property type="match status" value="1"/>
</dbReference>
<name>A0AAN1XXT6_UNVUL</name>
<dbReference type="SUPFAM" id="SSF89550">
    <property type="entry name" value="PHP domain-like"/>
    <property type="match status" value="1"/>
</dbReference>
<dbReference type="CDD" id="cd07438">
    <property type="entry name" value="PHP_HisPPase_AMP"/>
    <property type="match status" value="1"/>
</dbReference>
<evidence type="ECO:0000259" key="1">
    <source>
        <dbReference type="SMART" id="SM00481"/>
    </source>
</evidence>
<dbReference type="InterPro" id="IPR016195">
    <property type="entry name" value="Pol/histidinol_Pase-like"/>
</dbReference>
<organism evidence="2 3">
    <name type="scientific">Vulcanimicrobium alpinum</name>
    <dbReference type="NCBI Taxonomy" id="3016050"/>
    <lineage>
        <taxon>Bacteria</taxon>
        <taxon>Bacillati</taxon>
        <taxon>Vulcanimicrobiota</taxon>
        <taxon>Vulcanimicrobiia</taxon>
        <taxon>Vulcanimicrobiales</taxon>
        <taxon>Vulcanimicrobiaceae</taxon>
        <taxon>Vulcanimicrobium</taxon>
    </lineage>
</organism>
<dbReference type="InterPro" id="IPR003141">
    <property type="entry name" value="Pol/His_phosphatase_N"/>
</dbReference>
<dbReference type="PANTHER" id="PTHR42924">
    <property type="entry name" value="EXONUCLEASE"/>
    <property type="match status" value="1"/>
</dbReference>
<accession>A0AAN1XXT6</accession>
<dbReference type="AlphaFoldDB" id="A0AAN1XXT6"/>
<dbReference type="RefSeq" id="WP_317994555.1">
    <property type="nucleotide sequence ID" value="NZ_AP025523.1"/>
</dbReference>
<dbReference type="Proteomes" id="UP001317532">
    <property type="component" value="Chromosome"/>
</dbReference>
<dbReference type="PANTHER" id="PTHR42924:SF3">
    <property type="entry name" value="POLYMERASE_HISTIDINOL PHOSPHATASE N-TERMINAL DOMAIN-CONTAINING PROTEIN"/>
    <property type="match status" value="1"/>
</dbReference>